<sequence length="463" mass="50595">MKFANFILGLQLSCALGFTHTKVSLSSSSLQMSQSNNEDSSTSRREALQSILIGTSVAVTSFPMEAGAINLNPLTPLDQVSNGGNFQPAKRATAYLVDSTIPPTLVPFRASREAAILKSLGSGSGTPKSPYIEESLNLNNIMNKGVFGTIELVQSVVGGNDGEDDSNKKASFDASFVFMGVDYNEPEDADLAVGIMTDVLKPRRGMDSALALEFVPLSMQSTLDRFIGSSMTTEEFIDELTKDNSISRDTLMTQVPIFKFAKSKQLPLIACSPEASDVQTVRAEGLQNVNPENRAKYVIDAEGFIAWTQDPKNRMYTEKSLLKDFKPISERDAPGNFFAEKILRHEAMASAIAKYTTSPDQIKSNPLILAIAPIADVRYLGGPNGRLPRVCKTIKNDLKVDEEAVTTILLNPSAEETLSKSKYMRLEIGTKPDLLKYQTKVADYLWFSSMPKVNSLPRLMNGS</sequence>
<dbReference type="Pfam" id="PF04187">
    <property type="entry name" value="Cofac_haem_bdg"/>
    <property type="match status" value="1"/>
</dbReference>
<dbReference type="Proteomes" id="UP001054902">
    <property type="component" value="Unassembled WGS sequence"/>
</dbReference>
<organism evidence="3 4">
    <name type="scientific">Chaetoceros tenuissimus</name>
    <dbReference type="NCBI Taxonomy" id="426638"/>
    <lineage>
        <taxon>Eukaryota</taxon>
        <taxon>Sar</taxon>
        <taxon>Stramenopiles</taxon>
        <taxon>Ochrophyta</taxon>
        <taxon>Bacillariophyta</taxon>
        <taxon>Coscinodiscophyceae</taxon>
        <taxon>Chaetocerotophycidae</taxon>
        <taxon>Chaetocerotales</taxon>
        <taxon>Chaetocerotaceae</taxon>
        <taxon>Chaetoceros</taxon>
    </lineage>
</organism>
<feature type="chain" id="PRO_5042199176" description="Haem-binding uptake Tiki superfamily ChaN domain-containing protein" evidence="1">
    <location>
        <begin position="18"/>
        <end position="463"/>
    </location>
</feature>
<proteinExistence type="predicted"/>
<evidence type="ECO:0000256" key="1">
    <source>
        <dbReference type="SAM" id="SignalP"/>
    </source>
</evidence>
<feature type="domain" description="Haem-binding uptake Tiki superfamily ChaN" evidence="2">
    <location>
        <begin position="173"/>
        <end position="360"/>
    </location>
</feature>
<feature type="signal peptide" evidence="1">
    <location>
        <begin position="1"/>
        <end position="17"/>
    </location>
</feature>
<evidence type="ECO:0000313" key="3">
    <source>
        <dbReference type="EMBL" id="GFH51866.1"/>
    </source>
</evidence>
<dbReference type="AlphaFoldDB" id="A0AAD3CTD0"/>
<reference evidence="3 4" key="1">
    <citation type="journal article" date="2021" name="Sci. Rep.">
        <title>The genome of the diatom Chaetoceros tenuissimus carries an ancient integrated fragment of an extant virus.</title>
        <authorList>
            <person name="Hongo Y."/>
            <person name="Kimura K."/>
            <person name="Takaki Y."/>
            <person name="Yoshida Y."/>
            <person name="Baba S."/>
            <person name="Kobayashi G."/>
            <person name="Nagasaki K."/>
            <person name="Hano T."/>
            <person name="Tomaru Y."/>
        </authorList>
    </citation>
    <scope>NUCLEOTIDE SEQUENCE [LARGE SCALE GENOMIC DNA]</scope>
    <source>
        <strain evidence="3 4">NIES-3715</strain>
    </source>
</reference>
<gene>
    <name evidence="3" type="ORF">CTEN210_08342</name>
</gene>
<evidence type="ECO:0000313" key="4">
    <source>
        <dbReference type="Proteomes" id="UP001054902"/>
    </source>
</evidence>
<protein>
    <recommendedName>
        <fullName evidence="2">Haem-binding uptake Tiki superfamily ChaN domain-containing protein</fullName>
    </recommendedName>
</protein>
<keyword evidence="4" id="KW-1185">Reference proteome</keyword>
<name>A0AAD3CTD0_9STRA</name>
<dbReference type="SUPFAM" id="SSF159501">
    <property type="entry name" value="EreA/ChaN-like"/>
    <property type="match status" value="1"/>
</dbReference>
<dbReference type="InterPro" id="IPR007314">
    <property type="entry name" value="Cofac_haem-bd_dom"/>
</dbReference>
<dbReference type="Gene3D" id="3.40.50.11550">
    <property type="match status" value="1"/>
</dbReference>
<keyword evidence="1" id="KW-0732">Signal</keyword>
<evidence type="ECO:0000259" key="2">
    <source>
        <dbReference type="Pfam" id="PF04187"/>
    </source>
</evidence>
<dbReference type="EMBL" id="BLLK01000045">
    <property type="protein sequence ID" value="GFH51866.1"/>
    <property type="molecule type" value="Genomic_DNA"/>
</dbReference>
<accession>A0AAD3CTD0</accession>
<comment type="caution">
    <text evidence="3">The sequence shown here is derived from an EMBL/GenBank/DDBJ whole genome shotgun (WGS) entry which is preliminary data.</text>
</comment>